<feature type="compositionally biased region" description="Polar residues" evidence="1">
    <location>
        <begin position="251"/>
        <end position="260"/>
    </location>
</feature>
<sequence>MVATANFFMQSHKGTYIPALNLPILLYNLNGTQYCSHSYSNEYNIIRAPVNTSILEIMLDNASNRKENTPLDPIPKRIQSDSHQESTPPFKKHKISESPTSTDSSAGSSPGSISDYASEKQDVTTLSLVKRPLRKDGVDAEISSKSPPSQVTTFKSPLEIGPSSQNNAGISETKSILVTKEDAPASPLSPQSSNNISPSPLPRSSNSMLPPPSPRPKNLTLPPLPPRPSNTMPPPPRPSSAMPPPPRPTNFKVSRSNNTGKGEESMSSPASTSPSSPRTLNPKPVKLRLRLISGKSRNQNINKNPLDDEGIDVADELYSSEKSDSDEKIDREEGLVEETGTSKSSTSTAPPLTSSPMIHSSQINQGIMPKPSEANSVPTEAIEMVRESNKSLSVENDGIPFPNAPEPDYAITYRGLDLKTQIEAHKCKLCIPYGWKISSPRLEDPIITGPLYRKVLHLRRDSGEIIITAIEFTDAPGEDNVHAFLDRAENDAHNAGMPMNLKPRILAVRWGNGVQFGNPKYRSIYSFYRDPYVFVVGNSLGWRVAIQQMRSRSLSKQNWIIWWTEKDYDEDWDTDLSR</sequence>
<protein>
    <submittedName>
        <fullName evidence="2">Uncharacterized protein</fullName>
    </submittedName>
</protein>
<gene>
    <name evidence="2" type="ORF">BCON_0214g00170</name>
</gene>
<feature type="compositionally biased region" description="Low complexity" evidence="1">
    <location>
        <begin position="186"/>
        <end position="208"/>
    </location>
</feature>
<feature type="compositionally biased region" description="Pro residues" evidence="1">
    <location>
        <begin position="222"/>
        <end position="248"/>
    </location>
</feature>
<keyword evidence="3" id="KW-1185">Reference proteome</keyword>
<feature type="compositionally biased region" description="Low complexity" evidence="1">
    <location>
        <begin position="97"/>
        <end position="115"/>
    </location>
</feature>
<dbReference type="AlphaFoldDB" id="A0A4Z1HKX5"/>
<feature type="region of interest" description="Disordered" evidence="1">
    <location>
        <begin position="65"/>
        <end position="122"/>
    </location>
</feature>
<organism evidence="2 3">
    <name type="scientific">Botryotinia convoluta</name>
    <dbReference type="NCBI Taxonomy" id="54673"/>
    <lineage>
        <taxon>Eukaryota</taxon>
        <taxon>Fungi</taxon>
        <taxon>Dikarya</taxon>
        <taxon>Ascomycota</taxon>
        <taxon>Pezizomycotina</taxon>
        <taxon>Leotiomycetes</taxon>
        <taxon>Helotiales</taxon>
        <taxon>Sclerotiniaceae</taxon>
        <taxon>Botryotinia</taxon>
    </lineage>
</organism>
<evidence type="ECO:0000313" key="3">
    <source>
        <dbReference type="Proteomes" id="UP000297527"/>
    </source>
</evidence>
<dbReference type="EMBL" id="PQXN01000213">
    <property type="protein sequence ID" value="TGO49301.1"/>
    <property type="molecule type" value="Genomic_DNA"/>
</dbReference>
<proteinExistence type="predicted"/>
<reference evidence="2 3" key="1">
    <citation type="submission" date="2017-12" db="EMBL/GenBank/DDBJ databases">
        <title>Comparative genomics of Botrytis spp.</title>
        <authorList>
            <person name="Valero-Jimenez C.A."/>
            <person name="Tapia P."/>
            <person name="Veloso J."/>
            <person name="Silva-Moreno E."/>
            <person name="Staats M."/>
            <person name="Valdes J.H."/>
            <person name="Van Kan J.A.L."/>
        </authorList>
    </citation>
    <scope>NUCLEOTIDE SEQUENCE [LARGE SCALE GENOMIC DNA]</scope>
    <source>
        <strain evidence="2 3">MUCL11595</strain>
    </source>
</reference>
<feature type="compositionally biased region" description="Basic and acidic residues" evidence="1">
    <location>
        <begin position="65"/>
        <end position="84"/>
    </location>
</feature>
<evidence type="ECO:0000313" key="2">
    <source>
        <dbReference type="EMBL" id="TGO49301.1"/>
    </source>
</evidence>
<accession>A0A4Z1HKX5</accession>
<feature type="region of interest" description="Disordered" evidence="1">
    <location>
        <begin position="137"/>
        <end position="375"/>
    </location>
</feature>
<dbReference type="OrthoDB" id="3554648at2759"/>
<feature type="compositionally biased region" description="Polar residues" evidence="1">
    <location>
        <begin position="162"/>
        <end position="176"/>
    </location>
</feature>
<feature type="compositionally biased region" description="Polar residues" evidence="1">
    <location>
        <begin position="143"/>
        <end position="155"/>
    </location>
</feature>
<evidence type="ECO:0000256" key="1">
    <source>
        <dbReference type="SAM" id="MobiDB-lite"/>
    </source>
</evidence>
<dbReference type="Proteomes" id="UP000297527">
    <property type="component" value="Unassembled WGS sequence"/>
</dbReference>
<feature type="compositionally biased region" description="Low complexity" evidence="1">
    <location>
        <begin position="265"/>
        <end position="277"/>
    </location>
</feature>
<feature type="compositionally biased region" description="Basic and acidic residues" evidence="1">
    <location>
        <begin position="319"/>
        <end position="334"/>
    </location>
</feature>
<name>A0A4Z1HKX5_9HELO</name>
<feature type="compositionally biased region" description="Low complexity" evidence="1">
    <location>
        <begin position="339"/>
        <end position="356"/>
    </location>
</feature>
<comment type="caution">
    <text evidence="2">The sequence shown here is derived from an EMBL/GenBank/DDBJ whole genome shotgun (WGS) entry which is preliminary data.</text>
</comment>